<proteinExistence type="predicted"/>
<feature type="non-terminal residue" evidence="2">
    <location>
        <position position="1"/>
    </location>
</feature>
<name>A0A9N9K962_9GLOM</name>
<dbReference type="AlphaFoldDB" id="A0A9N9K962"/>
<protein>
    <submittedName>
        <fullName evidence="2">21369_t:CDS:1</fullName>
    </submittedName>
</protein>
<dbReference type="Proteomes" id="UP000789405">
    <property type="component" value="Unassembled WGS sequence"/>
</dbReference>
<gene>
    <name evidence="2" type="ORF">DERYTH_LOCUS26576</name>
</gene>
<dbReference type="EMBL" id="CAJVPY010056214">
    <property type="protein sequence ID" value="CAG8818188.1"/>
    <property type="molecule type" value="Genomic_DNA"/>
</dbReference>
<evidence type="ECO:0000256" key="1">
    <source>
        <dbReference type="SAM" id="MobiDB-lite"/>
    </source>
</evidence>
<comment type="caution">
    <text evidence="2">The sequence shown here is derived from an EMBL/GenBank/DDBJ whole genome shotgun (WGS) entry which is preliminary data.</text>
</comment>
<sequence>KALSYSLEDNDQNDLDELILTYIAKKEEIRNTQTQQIPVKEYQASGQIKLSDGRVYDYDDIEDPVAHKGKGRPPYKRLKAFNEETNMASSSSSKAQHDNVDNDGETRRRCGLCHKTGHYAP</sequence>
<feature type="region of interest" description="Disordered" evidence="1">
    <location>
        <begin position="84"/>
        <end position="121"/>
    </location>
</feature>
<reference evidence="2" key="1">
    <citation type="submission" date="2021-06" db="EMBL/GenBank/DDBJ databases">
        <authorList>
            <person name="Kallberg Y."/>
            <person name="Tangrot J."/>
            <person name="Rosling A."/>
        </authorList>
    </citation>
    <scope>NUCLEOTIDE SEQUENCE</scope>
    <source>
        <strain evidence="2">MA453B</strain>
    </source>
</reference>
<evidence type="ECO:0000313" key="2">
    <source>
        <dbReference type="EMBL" id="CAG8818188.1"/>
    </source>
</evidence>
<dbReference type="OrthoDB" id="2435533at2759"/>
<feature type="compositionally biased region" description="Basic and acidic residues" evidence="1">
    <location>
        <begin position="95"/>
        <end position="108"/>
    </location>
</feature>
<feature type="compositionally biased region" description="Basic residues" evidence="1">
    <location>
        <begin position="109"/>
        <end position="121"/>
    </location>
</feature>
<evidence type="ECO:0000313" key="3">
    <source>
        <dbReference type="Proteomes" id="UP000789405"/>
    </source>
</evidence>
<feature type="compositionally biased region" description="Polar residues" evidence="1">
    <location>
        <begin position="84"/>
        <end position="94"/>
    </location>
</feature>
<feature type="non-terminal residue" evidence="2">
    <location>
        <position position="121"/>
    </location>
</feature>
<keyword evidence="3" id="KW-1185">Reference proteome</keyword>
<accession>A0A9N9K962</accession>
<organism evidence="2 3">
    <name type="scientific">Dentiscutata erythropus</name>
    <dbReference type="NCBI Taxonomy" id="1348616"/>
    <lineage>
        <taxon>Eukaryota</taxon>
        <taxon>Fungi</taxon>
        <taxon>Fungi incertae sedis</taxon>
        <taxon>Mucoromycota</taxon>
        <taxon>Glomeromycotina</taxon>
        <taxon>Glomeromycetes</taxon>
        <taxon>Diversisporales</taxon>
        <taxon>Gigasporaceae</taxon>
        <taxon>Dentiscutata</taxon>
    </lineage>
</organism>